<dbReference type="AlphaFoldDB" id="A0A0K0FV30"/>
<dbReference type="PROSITE" id="PS00107">
    <property type="entry name" value="PROTEIN_KINASE_ATP"/>
    <property type="match status" value="1"/>
</dbReference>
<evidence type="ECO:0000256" key="1">
    <source>
        <dbReference type="PROSITE-ProRule" id="PRU10141"/>
    </source>
</evidence>
<keyword evidence="1" id="KW-0067">ATP-binding</keyword>
<dbReference type="STRING" id="75913.A0A0K0FV30"/>
<reference evidence="5" key="2">
    <citation type="submission" date="2015-08" db="UniProtKB">
        <authorList>
            <consortium name="WormBaseParasite"/>
        </authorList>
    </citation>
    <scope>IDENTIFICATION</scope>
</reference>
<dbReference type="GO" id="GO:0005524">
    <property type="term" value="F:ATP binding"/>
    <property type="evidence" value="ECO:0007669"/>
    <property type="project" value="UniProtKB-UniRule"/>
</dbReference>
<feature type="compositionally biased region" description="Polar residues" evidence="2">
    <location>
        <begin position="360"/>
        <end position="370"/>
    </location>
</feature>
<dbReference type="SMART" id="SM00220">
    <property type="entry name" value="S_TKc"/>
    <property type="match status" value="1"/>
</dbReference>
<feature type="region of interest" description="Disordered" evidence="2">
    <location>
        <begin position="340"/>
        <end position="370"/>
    </location>
</feature>
<dbReference type="Gene3D" id="1.10.510.10">
    <property type="entry name" value="Transferase(Phosphotransferase) domain 1"/>
    <property type="match status" value="1"/>
</dbReference>
<dbReference type="InterPro" id="IPR011009">
    <property type="entry name" value="Kinase-like_dom_sf"/>
</dbReference>
<dbReference type="Pfam" id="PF00069">
    <property type="entry name" value="Pkinase"/>
    <property type="match status" value="1"/>
</dbReference>
<keyword evidence="4" id="KW-1185">Reference proteome</keyword>
<keyword evidence="1" id="KW-0547">Nucleotide-binding</keyword>
<dbReference type="PANTHER" id="PTHR11909">
    <property type="entry name" value="CASEIN KINASE-RELATED"/>
    <property type="match status" value="1"/>
</dbReference>
<sequence>MITSDNNNIVKAEDKIASTKTTKVIRKQLLSGTIVGSKDNRYKVVCCIGSGGFGDVYKVTRFSDKKTYALKTEIASTIQKPSKEKIPFEIYILKDIFQNTKVCKEYFAECYDNGSYDIYLFMVCKMVGKNLSDLRRIYGNKGQLLQSSVIKIGIETMKALSNLHVCGYVHRDVKPSNFAIGRNESCEKIFIYDFGISRCYINKTISCAPKEGNRVFMGTVRYASRTCHKKIPQFPKDDIESWLFMFSEFFDMHALSWRKSIDKQYVLNEKEKFFDQFDKRVNIKFPKTFSNIINYVNSNEFTERSCNYTGLEERIVNLAKEGNINLKTLYEWNPLFRDRKSSSTNTEGSEIESKDFETDSGMSSVNKSCR</sequence>
<organism evidence="4 5">
    <name type="scientific">Strongyloides venezuelensis</name>
    <name type="common">Threadworm</name>
    <dbReference type="NCBI Taxonomy" id="75913"/>
    <lineage>
        <taxon>Eukaryota</taxon>
        <taxon>Metazoa</taxon>
        <taxon>Ecdysozoa</taxon>
        <taxon>Nematoda</taxon>
        <taxon>Chromadorea</taxon>
        <taxon>Rhabditida</taxon>
        <taxon>Tylenchina</taxon>
        <taxon>Panagrolaimomorpha</taxon>
        <taxon>Strongyloidoidea</taxon>
        <taxon>Strongyloididae</taxon>
        <taxon>Strongyloides</taxon>
    </lineage>
</organism>
<evidence type="ECO:0000313" key="4">
    <source>
        <dbReference type="Proteomes" id="UP000035680"/>
    </source>
</evidence>
<feature type="binding site" evidence="1">
    <location>
        <position position="71"/>
    </location>
    <ligand>
        <name>ATP</name>
        <dbReference type="ChEBI" id="CHEBI:30616"/>
    </ligand>
</feature>
<dbReference type="WBParaSite" id="SVE_1619400.1">
    <property type="protein sequence ID" value="SVE_1619400.1"/>
    <property type="gene ID" value="SVE_1619400"/>
</dbReference>
<accession>A0A0K0FV30</accession>
<feature type="domain" description="Protein kinase" evidence="3">
    <location>
        <begin position="42"/>
        <end position="336"/>
    </location>
</feature>
<protein>
    <submittedName>
        <fullName evidence="5">Protein kinase domain-containing protein</fullName>
    </submittedName>
</protein>
<dbReference type="GO" id="GO:0004672">
    <property type="term" value="F:protein kinase activity"/>
    <property type="evidence" value="ECO:0007669"/>
    <property type="project" value="InterPro"/>
</dbReference>
<dbReference type="SUPFAM" id="SSF56112">
    <property type="entry name" value="Protein kinase-like (PK-like)"/>
    <property type="match status" value="1"/>
</dbReference>
<name>A0A0K0FV30_STRVS</name>
<dbReference type="InterPro" id="IPR017441">
    <property type="entry name" value="Protein_kinase_ATP_BS"/>
</dbReference>
<dbReference type="InterPro" id="IPR050235">
    <property type="entry name" value="CK1_Ser-Thr_kinase"/>
</dbReference>
<proteinExistence type="predicted"/>
<dbReference type="Proteomes" id="UP000035680">
    <property type="component" value="Unassembled WGS sequence"/>
</dbReference>
<evidence type="ECO:0000313" key="5">
    <source>
        <dbReference type="WBParaSite" id="SVE_1619400.1"/>
    </source>
</evidence>
<dbReference type="InterPro" id="IPR000719">
    <property type="entry name" value="Prot_kinase_dom"/>
</dbReference>
<dbReference type="PROSITE" id="PS50011">
    <property type="entry name" value="PROTEIN_KINASE_DOM"/>
    <property type="match status" value="1"/>
</dbReference>
<evidence type="ECO:0000259" key="3">
    <source>
        <dbReference type="PROSITE" id="PS50011"/>
    </source>
</evidence>
<reference evidence="4" key="1">
    <citation type="submission" date="2014-07" db="EMBL/GenBank/DDBJ databases">
        <authorList>
            <person name="Martin A.A"/>
            <person name="De Silva N."/>
        </authorList>
    </citation>
    <scope>NUCLEOTIDE SEQUENCE</scope>
</reference>
<evidence type="ECO:0000256" key="2">
    <source>
        <dbReference type="SAM" id="MobiDB-lite"/>
    </source>
</evidence>